<proteinExistence type="predicted"/>
<evidence type="ECO:0000313" key="1">
    <source>
        <dbReference type="EMBL" id="KAK8479879.1"/>
    </source>
</evidence>
<keyword evidence="2" id="KW-1185">Reference proteome</keyword>
<comment type="caution">
    <text evidence="1">The sequence shown here is derived from an EMBL/GenBank/DDBJ whole genome shotgun (WGS) entry which is preliminary data.</text>
</comment>
<feature type="non-terminal residue" evidence="1">
    <location>
        <position position="1"/>
    </location>
</feature>
<sequence length="97" mass="11093">FADEYDFGPVNAIRDGLEEQLMHAIELNGDGFKTDVVGFHGKMHVEDHLAWKASLGNYLKWKPMVEARKVLFVNLKLKDTTLQSWKRDKASKAVAYL</sequence>
<dbReference type="EMBL" id="JBBPBM010002186">
    <property type="protein sequence ID" value="KAK8479879.1"/>
    <property type="molecule type" value="Genomic_DNA"/>
</dbReference>
<dbReference type="Proteomes" id="UP001472677">
    <property type="component" value="Unassembled WGS sequence"/>
</dbReference>
<name>A0ABR1ZHG9_9ROSI</name>
<protein>
    <submittedName>
        <fullName evidence="1">Uncharacterized protein</fullName>
    </submittedName>
</protein>
<reference evidence="1 2" key="1">
    <citation type="journal article" date="2024" name="G3 (Bethesda)">
        <title>Genome assembly of Hibiscus sabdariffa L. provides insights into metabolisms of medicinal natural products.</title>
        <authorList>
            <person name="Kim T."/>
        </authorList>
    </citation>
    <scope>NUCLEOTIDE SEQUENCE [LARGE SCALE GENOMIC DNA]</scope>
    <source>
        <strain evidence="1">TK-2024</strain>
        <tissue evidence="1">Old leaves</tissue>
    </source>
</reference>
<evidence type="ECO:0000313" key="2">
    <source>
        <dbReference type="Proteomes" id="UP001472677"/>
    </source>
</evidence>
<accession>A0ABR1ZHG9</accession>
<gene>
    <name evidence="1" type="ORF">V6N12_034322</name>
</gene>
<organism evidence="1 2">
    <name type="scientific">Hibiscus sabdariffa</name>
    <name type="common">roselle</name>
    <dbReference type="NCBI Taxonomy" id="183260"/>
    <lineage>
        <taxon>Eukaryota</taxon>
        <taxon>Viridiplantae</taxon>
        <taxon>Streptophyta</taxon>
        <taxon>Embryophyta</taxon>
        <taxon>Tracheophyta</taxon>
        <taxon>Spermatophyta</taxon>
        <taxon>Magnoliopsida</taxon>
        <taxon>eudicotyledons</taxon>
        <taxon>Gunneridae</taxon>
        <taxon>Pentapetalae</taxon>
        <taxon>rosids</taxon>
        <taxon>malvids</taxon>
        <taxon>Malvales</taxon>
        <taxon>Malvaceae</taxon>
        <taxon>Malvoideae</taxon>
        <taxon>Hibiscus</taxon>
    </lineage>
</organism>